<evidence type="ECO:0000313" key="1">
    <source>
        <dbReference type="EMBL" id="KAA4626745.1"/>
    </source>
</evidence>
<gene>
    <name evidence="1" type="ORF">F3B90_12740</name>
    <name evidence="2" type="ORF">PQ628_26330</name>
</gene>
<dbReference type="AlphaFoldDB" id="A0A7J4XXU3"/>
<accession>A0A7J4XXU3</accession>
<protein>
    <submittedName>
        <fullName evidence="1">Uncharacterized protein</fullName>
    </submittedName>
</protein>
<comment type="caution">
    <text evidence="1">The sequence shown here is derived from an EMBL/GenBank/DDBJ whole genome shotgun (WGS) entry which is preliminary data.</text>
</comment>
<dbReference type="Proteomes" id="UP000424805">
    <property type="component" value="Unassembled WGS sequence"/>
</dbReference>
<proteinExistence type="predicted"/>
<reference evidence="2" key="2">
    <citation type="submission" date="2022-10" db="EMBL/GenBank/DDBJ databases">
        <title>Human gut microbiome strain richness.</title>
        <authorList>
            <person name="Chen-Liaw A."/>
        </authorList>
    </citation>
    <scope>NUCLEOTIDE SEQUENCE</scope>
    <source>
        <strain evidence="2">RTP21484st1_H8_RTP21484_190118</strain>
    </source>
</reference>
<dbReference type="Proteomes" id="UP001215078">
    <property type="component" value="Unassembled WGS sequence"/>
</dbReference>
<organism evidence="1 3">
    <name type="scientific">Bacteroides ovatus</name>
    <dbReference type="NCBI Taxonomy" id="28116"/>
    <lineage>
        <taxon>Bacteria</taxon>
        <taxon>Pseudomonadati</taxon>
        <taxon>Bacteroidota</taxon>
        <taxon>Bacteroidia</taxon>
        <taxon>Bacteroidales</taxon>
        <taxon>Bacteroidaceae</taxon>
        <taxon>Bacteroides</taxon>
    </lineage>
</organism>
<reference evidence="1 3" key="1">
    <citation type="journal article" date="2019" name="Nat. Med.">
        <title>A library of human gut bacterial isolates paired with longitudinal multiomics data enables mechanistic microbiome research.</title>
        <authorList>
            <person name="Poyet M."/>
            <person name="Groussin M."/>
            <person name="Gibbons S.M."/>
            <person name="Avila-Pacheco J."/>
            <person name="Jiang X."/>
            <person name="Kearney S.M."/>
            <person name="Perrotta A.R."/>
            <person name="Berdy B."/>
            <person name="Zhao S."/>
            <person name="Lieberman T.D."/>
            <person name="Swanson P.K."/>
            <person name="Smith M."/>
            <person name="Roesemann S."/>
            <person name="Alexander J.E."/>
            <person name="Rich S.A."/>
            <person name="Livny J."/>
            <person name="Vlamakis H."/>
            <person name="Clish C."/>
            <person name="Bullock K."/>
            <person name="Deik A."/>
            <person name="Scott J."/>
            <person name="Pierce K.A."/>
            <person name="Xavier R.J."/>
            <person name="Alm E.J."/>
        </authorList>
    </citation>
    <scope>NUCLEOTIDE SEQUENCE [LARGE SCALE GENOMIC DNA]</scope>
    <source>
        <strain evidence="1 3">BIOML-A15</strain>
    </source>
</reference>
<evidence type="ECO:0000313" key="3">
    <source>
        <dbReference type="Proteomes" id="UP000424805"/>
    </source>
</evidence>
<evidence type="ECO:0000313" key="2">
    <source>
        <dbReference type="EMBL" id="MDC7961719.1"/>
    </source>
</evidence>
<sequence>MSSKNKNREILDYIPFFYPCSMSRIYDILKRCGCKFTYNEIYDLVEEHLYKIGDEYMRVVNYHILDKSYSSTKVDMLNGRITCKFASVSTPEQKVIDKIKFAKKYNIPYEGLIELIEEMNL</sequence>
<name>A0A7J4XXU3_BACOV</name>
<dbReference type="EMBL" id="JAQQPO010000055">
    <property type="protein sequence ID" value="MDC7961719.1"/>
    <property type="molecule type" value="Genomic_DNA"/>
</dbReference>
<dbReference type="EMBL" id="VWFP01000011">
    <property type="protein sequence ID" value="KAA4626745.1"/>
    <property type="molecule type" value="Genomic_DNA"/>
</dbReference>
<dbReference type="RefSeq" id="WP_149964738.1">
    <property type="nucleotide sequence ID" value="NZ_CAKJYX010000005.1"/>
</dbReference>